<dbReference type="PANTHER" id="PTHR43441">
    <property type="entry name" value="RIBOSOMAL-PROTEIN-SERINE ACETYLTRANSFERASE"/>
    <property type="match status" value="1"/>
</dbReference>
<dbReference type="RefSeq" id="WP_071632397.1">
    <property type="nucleotide sequence ID" value="NZ_MOEC01000014.1"/>
</dbReference>
<protein>
    <recommendedName>
        <fullName evidence="1">N-acetyltransferase domain-containing protein</fullName>
    </recommendedName>
</protein>
<evidence type="ECO:0000259" key="1">
    <source>
        <dbReference type="PROSITE" id="PS51186"/>
    </source>
</evidence>
<evidence type="ECO:0000313" key="3">
    <source>
        <dbReference type="Proteomes" id="UP000182985"/>
    </source>
</evidence>
<dbReference type="PANTHER" id="PTHR43441:SF2">
    <property type="entry name" value="FAMILY ACETYLTRANSFERASE, PUTATIVE (AFU_ORTHOLOGUE AFUA_7G00850)-RELATED"/>
    <property type="match status" value="1"/>
</dbReference>
<name>A0A1J6ICB4_9HYPH</name>
<keyword evidence="3" id="KW-1185">Reference proteome</keyword>
<dbReference type="Proteomes" id="UP000182985">
    <property type="component" value="Unassembled WGS sequence"/>
</dbReference>
<organism evidence="2 3">
    <name type="scientific">Brucella cytisi</name>
    <dbReference type="NCBI Taxonomy" id="407152"/>
    <lineage>
        <taxon>Bacteria</taxon>
        <taxon>Pseudomonadati</taxon>
        <taxon>Pseudomonadota</taxon>
        <taxon>Alphaproteobacteria</taxon>
        <taxon>Hyphomicrobiales</taxon>
        <taxon>Brucellaceae</taxon>
        <taxon>Brucella/Ochrobactrum group</taxon>
        <taxon>Brucella</taxon>
    </lineage>
</organism>
<dbReference type="PROSITE" id="PS51186">
    <property type="entry name" value="GNAT"/>
    <property type="match status" value="1"/>
</dbReference>
<dbReference type="OrthoDB" id="5295305at2"/>
<dbReference type="InterPro" id="IPR000182">
    <property type="entry name" value="GNAT_dom"/>
</dbReference>
<comment type="caution">
    <text evidence="2">The sequence shown here is derived from an EMBL/GenBank/DDBJ whole genome shotgun (WGS) entry which is preliminary data.</text>
</comment>
<dbReference type="SUPFAM" id="SSF55729">
    <property type="entry name" value="Acyl-CoA N-acyltransferases (Nat)"/>
    <property type="match status" value="1"/>
</dbReference>
<dbReference type="GO" id="GO:1990189">
    <property type="term" value="F:protein N-terminal-serine acetyltransferase activity"/>
    <property type="evidence" value="ECO:0007669"/>
    <property type="project" value="TreeGrafter"/>
</dbReference>
<accession>A0A1J6ICB4</accession>
<dbReference type="Pfam" id="PF13302">
    <property type="entry name" value="Acetyltransf_3"/>
    <property type="match status" value="1"/>
</dbReference>
<dbReference type="GO" id="GO:0008999">
    <property type="term" value="F:protein-N-terminal-alanine acetyltransferase activity"/>
    <property type="evidence" value="ECO:0007669"/>
    <property type="project" value="TreeGrafter"/>
</dbReference>
<sequence length="218" mass="24778">MTATPQEHLAGQCVELVALDPDRHVEALHRASHGAEKDALWRYLRDGPFPNMQAHRDHLVRLCASDQFSGYAIIDRISLSVLGQAALMKFNPEHRSVEIGYVLFLPALQRTRGGTEALFLLMRHAFETLKLRRCEWRCDSQNAKSERAALRLGFRQEGHLRQHMLVKGRSRDTMIFSLLDTEWSDAKAVLAAWLSDENFDGKGCAKRNLSNIRAAICR</sequence>
<dbReference type="AlphaFoldDB" id="A0A1J6ICB4"/>
<dbReference type="InterPro" id="IPR051908">
    <property type="entry name" value="Ribosomal_N-acetyltransferase"/>
</dbReference>
<dbReference type="InterPro" id="IPR016181">
    <property type="entry name" value="Acyl_CoA_acyltransferase"/>
</dbReference>
<dbReference type="Gene3D" id="3.40.630.30">
    <property type="match status" value="1"/>
</dbReference>
<evidence type="ECO:0000313" key="2">
    <source>
        <dbReference type="EMBL" id="OIS92688.1"/>
    </source>
</evidence>
<dbReference type="EMBL" id="MOEC01000014">
    <property type="protein sequence ID" value="OIS92688.1"/>
    <property type="molecule type" value="Genomic_DNA"/>
</dbReference>
<proteinExistence type="predicted"/>
<gene>
    <name evidence="2" type="ORF">BLA27_14680</name>
</gene>
<feature type="domain" description="N-acetyltransferase" evidence="1">
    <location>
        <begin position="26"/>
        <end position="172"/>
    </location>
</feature>
<reference evidence="2 3" key="1">
    <citation type="submission" date="2016-10" db="EMBL/GenBank/DDBJ databases">
        <title>The Draft Genome Sequence of the Potato Rhizosphere Bacteria Ochrobactrum sp. IPA7.2.</title>
        <authorList>
            <person name="Gogoleva N.E."/>
            <person name="Khlopko Y.A."/>
            <person name="Burygin G.L."/>
            <person name="Plotnikov A.O."/>
        </authorList>
    </citation>
    <scope>NUCLEOTIDE SEQUENCE [LARGE SCALE GENOMIC DNA]</scope>
    <source>
        <strain evidence="2 3">IPA7.2</strain>
    </source>
</reference>